<dbReference type="Gene3D" id="3.10.129.10">
    <property type="entry name" value="Hotdog Thioesterase"/>
    <property type="match status" value="1"/>
</dbReference>
<evidence type="ECO:0000313" key="4">
    <source>
        <dbReference type="Proteomes" id="UP001220377"/>
    </source>
</evidence>
<dbReference type="EMBL" id="CP117884">
    <property type="protein sequence ID" value="WDF81923.1"/>
    <property type="molecule type" value="Genomic_DNA"/>
</dbReference>
<protein>
    <submittedName>
        <fullName evidence="3">Beta-hydroxyacyl-ACP dehydratase</fullName>
    </submittedName>
</protein>
<reference evidence="3 4" key="1">
    <citation type="submission" date="2023-02" db="EMBL/GenBank/DDBJ databases">
        <title>Genome sequence of Lacticaseibacillus sp. KACC 23028.</title>
        <authorList>
            <person name="Kim S."/>
            <person name="Heo J."/>
            <person name="Kwon S.-W."/>
        </authorList>
    </citation>
    <scope>NUCLEOTIDE SEQUENCE [LARGE SCALE GENOMIC DNA]</scope>
    <source>
        <strain evidence="3 4">KACC 23028</strain>
    </source>
</reference>
<sequence>MTTMDAVAVRNLIPNRYPIFYIDRVTDLVPDERITAEKYVSIAENHIGAYLPDQPQVPPTLIVETMAQAASVLILKSPRFAGMTAYLASVDNCRFTAAAPAGSVLTLDVVMGKVRRTMGIVQTQARVGDQVVAEAELHFIVGKR</sequence>
<evidence type="ECO:0000256" key="2">
    <source>
        <dbReference type="ARBA" id="ARBA00023239"/>
    </source>
</evidence>
<dbReference type="PANTHER" id="PTHR30272">
    <property type="entry name" value="3-HYDROXYACYL-[ACYL-CARRIER-PROTEIN] DEHYDRATASE"/>
    <property type="match status" value="1"/>
</dbReference>
<gene>
    <name evidence="3" type="ORF">PQ472_08300</name>
</gene>
<dbReference type="PANTHER" id="PTHR30272:SF1">
    <property type="entry name" value="3-HYDROXYACYL-[ACYL-CARRIER-PROTEIN] DEHYDRATASE"/>
    <property type="match status" value="1"/>
</dbReference>
<dbReference type="Proteomes" id="UP001220377">
    <property type="component" value="Chromosome"/>
</dbReference>
<evidence type="ECO:0000256" key="1">
    <source>
        <dbReference type="ARBA" id="ARBA00009174"/>
    </source>
</evidence>
<accession>A0ABY7WRD4</accession>
<proteinExistence type="inferred from homology"/>
<name>A0ABY7WRD4_9LACO</name>
<dbReference type="RefSeq" id="WP_274259020.1">
    <property type="nucleotide sequence ID" value="NZ_CP117884.1"/>
</dbReference>
<keyword evidence="4" id="KW-1185">Reference proteome</keyword>
<keyword evidence="2" id="KW-0456">Lyase</keyword>
<comment type="similarity">
    <text evidence="1">Belongs to the thioester dehydratase family. FabZ subfamily.</text>
</comment>
<dbReference type="Pfam" id="PF07977">
    <property type="entry name" value="FabA"/>
    <property type="match status" value="1"/>
</dbReference>
<evidence type="ECO:0000313" key="3">
    <source>
        <dbReference type="EMBL" id="WDF81923.1"/>
    </source>
</evidence>
<dbReference type="InterPro" id="IPR029069">
    <property type="entry name" value="HotDog_dom_sf"/>
</dbReference>
<dbReference type="SUPFAM" id="SSF54637">
    <property type="entry name" value="Thioesterase/thiol ester dehydrase-isomerase"/>
    <property type="match status" value="1"/>
</dbReference>
<dbReference type="CDD" id="cd01288">
    <property type="entry name" value="FabZ"/>
    <property type="match status" value="1"/>
</dbReference>
<dbReference type="InterPro" id="IPR013114">
    <property type="entry name" value="FabA_FabZ"/>
</dbReference>
<organism evidence="3 4">
    <name type="scientific">Lacticaseibacillus pabuli</name>
    <dbReference type="NCBI Taxonomy" id="3025672"/>
    <lineage>
        <taxon>Bacteria</taxon>
        <taxon>Bacillati</taxon>
        <taxon>Bacillota</taxon>
        <taxon>Bacilli</taxon>
        <taxon>Lactobacillales</taxon>
        <taxon>Lactobacillaceae</taxon>
        <taxon>Lacticaseibacillus</taxon>
    </lineage>
</organism>